<evidence type="ECO:0000313" key="2">
    <source>
        <dbReference type="EMBL" id="RRN45180.1"/>
    </source>
</evidence>
<dbReference type="InterPro" id="IPR013976">
    <property type="entry name" value="HDOD"/>
</dbReference>
<reference evidence="2 3" key="1">
    <citation type="submission" date="2018-11" db="EMBL/GenBank/DDBJ databases">
        <title>Genome sequencing of Lautropia sp. KCOM 2505 (= ChDC F240).</title>
        <authorList>
            <person name="Kook J.-K."/>
            <person name="Park S.-N."/>
            <person name="Lim Y.K."/>
        </authorList>
    </citation>
    <scope>NUCLEOTIDE SEQUENCE [LARGE SCALE GENOMIC DNA]</scope>
    <source>
        <strain evidence="2 3">KCOM 2505</strain>
    </source>
</reference>
<feature type="domain" description="HDOD" evidence="1">
    <location>
        <begin position="191"/>
        <end position="394"/>
    </location>
</feature>
<proteinExistence type="predicted"/>
<sequence>MSLSSLLIGYRPVIDRDRRIMALQVRFGPCDEAPMPLSSLYRLVADDRPLQSHTLLLSAPKAEFDAALTELEPVPGLWVEVPAAVAEDPEHQQMLFLLHERGMGMVLQGTPEQPLPEELLGMFRLAMVDVDAERRGREEEEDTGLIRPRSRRSIAVVQSGVESLAAMEQAFAGGAYAVCGWQIPDLVESGNAVGSADYLGVLRLLSMVEKDASLREIEAVIRQEPEIAYRLLKHIDSVGFGLSVPVQNFQHAVMFMGYQGLRRWLSLMLVSVSADESRRPLMLASFRRGLILERLAGPVADAEAREEMFLLGVFSLLDRALGQPFARLLERVWVPDAVREALVEGTGPHAPLLRLVESVEQGPLCDTHDRLEACHVSLDTFNQAILATLRVVEV</sequence>
<organism evidence="2 3">
    <name type="scientific">Lautropia dentalis</name>
    <dbReference type="NCBI Taxonomy" id="2490857"/>
    <lineage>
        <taxon>Bacteria</taxon>
        <taxon>Pseudomonadati</taxon>
        <taxon>Pseudomonadota</taxon>
        <taxon>Betaproteobacteria</taxon>
        <taxon>Burkholderiales</taxon>
        <taxon>Burkholderiaceae</taxon>
        <taxon>Lautropia</taxon>
    </lineage>
</organism>
<dbReference type="InterPro" id="IPR052340">
    <property type="entry name" value="RNase_Y/CdgJ"/>
</dbReference>
<dbReference type="PANTHER" id="PTHR33525:SF4">
    <property type="entry name" value="CYCLIC DI-GMP PHOSPHODIESTERASE CDGJ"/>
    <property type="match status" value="1"/>
</dbReference>
<name>A0A426FR96_9BURK</name>
<evidence type="ECO:0000313" key="3">
    <source>
        <dbReference type="Proteomes" id="UP000270261"/>
    </source>
</evidence>
<dbReference type="Proteomes" id="UP000270261">
    <property type="component" value="Unassembled WGS sequence"/>
</dbReference>
<dbReference type="PROSITE" id="PS51833">
    <property type="entry name" value="HDOD"/>
    <property type="match status" value="1"/>
</dbReference>
<dbReference type="PANTHER" id="PTHR33525">
    <property type="match status" value="1"/>
</dbReference>
<gene>
    <name evidence="2" type="ORF">EHV23_02745</name>
</gene>
<dbReference type="AlphaFoldDB" id="A0A426FR96"/>
<dbReference type="RefSeq" id="WP_125094610.1">
    <property type="nucleotide sequence ID" value="NZ_RRUE01000001.1"/>
</dbReference>
<dbReference type="SUPFAM" id="SSF109604">
    <property type="entry name" value="HD-domain/PDEase-like"/>
    <property type="match status" value="1"/>
</dbReference>
<dbReference type="OrthoDB" id="9804751at2"/>
<dbReference type="Gene3D" id="1.10.3210.10">
    <property type="entry name" value="Hypothetical protein af1432"/>
    <property type="match status" value="1"/>
</dbReference>
<protein>
    <submittedName>
        <fullName evidence="2">HDOD domain-containing protein</fullName>
    </submittedName>
</protein>
<dbReference type="EMBL" id="RRUE01000001">
    <property type="protein sequence ID" value="RRN45180.1"/>
    <property type="molecule type" value="Genomic_DNA"/>
</dbReference>
<keyword evidence="3" id="KW-1185">Reference proteome</keyword>
<dbReference type="Pfam" id="PF08668">
    <property type="entry name" value="HDOD"/>
    <property type="match status" value="1"/>
</dbReference>
<comment type="caution">
    <text evidence="2">The sequence shown here is derived from an EMBL/GenBank/DDBJ whole genome shotgun (WGS) entry which is preliminary data.</text>
</comment>
<evidence type="ECO:0000259" key="1">
    <source>
        <dbReference type="PROSITE" id="PS51833"/>
    </source>
</evidence>
<accession>A0A426FR96</accession>